<dbReference type="AlphaFoldDB" id="A0A9X7WKI6"/>
<dbReference type="Proteomes" id="UP000825008">
    <property type="component" value="Chromosome"/>
</dbReference>
<evidence type="ECO:0000313" key="2">
    <source>
        <dbReference type="EMBL" id="QZA09557.1"/>
    </source>
</evidence>
<feature type="signal peptide" evidence="1">
    <location>
        <begin position="1"/>
        <end position="30"/>
    </location>
</feature>
<organism evidence="2 3">
    <name type="scientific">Mycolicibacter heraklionensis</name>
    <dbReference type="NCBI Taxonomy" id="512402"/>
    <lineage>
        <taxon>Bacteria</taxon>
        <taxon>Bacillati</taxon>
        <taxon>Actinomycetota</taxon>
        <taxon>Actinomycetes</taxon>
        <taxon>Mycobacteriales</taxon>
        <taxon>Mycobacteriaceae</taxon>
        <taxon>Mycolicibacter</taxon>
    </lineage>
</organism>
<dbReference type="OrthoDB" id="4762021at2"/>
<sequence>MNAKLRIGVAAATTAAVLGCGQLIPAPAGADDNDTTTELHNVTYIAKVDAWSSGNVVTFMRNDYETASADLDAFGTPFEANTVMSDPSKAGMVIRLRFPTTATVHCEIKVDDVTTVKSERFINTWGNTNDPHTGAMLCGALISSMA</sequence>
<reference evidence="2" key="1">
    <citation type="submission" date="2021-08" db="EMBL/GenBank/DDBJ databases">
        <title>Whole genome sequencing of non-tuberculosis mycobacteria type-strains.</title>
        <authorList>
            <person name="Igarashi Y."/>
            <person name="Osugi A."/>
            <person name="Mitarai S."/>
        </authorList>
    </citation>
    <scope>NUCLEOTIDE SEQUENCE</scope>
    <source>
        <strain evidence="2">JCM 30995</strain>
    </source>
</reference>
<keyword evidence="1" id="KW-0732">Signal</keyword>
<evidence type="ECO:0008006" key="4">
    <source>
        <dbReference type="Google" id="ProtNLM"/>
    </source>
</evidence>
<evidence type="ECO:0000256" key="1">
    <source>
        <dbReference type="SAM" id="SignalP"/>
    </source>
</evidence>
<dbReference type="KEGG" id="mher:K3U94_10200"/>
<proteinExistence type="predicted"/>
<gene>
    <name evidence="2" type="ORF">K3U94_10200</name>
</gene>
<dbReference type="EMBL" id="CP080997">
    <property type="protein sequence ID" value="QZA09557.1"/>
    <property type="molecule type" value="Genomic_DNA"/>
</dbReference>
<dbReference type="PROSITE" id="PS51257">
    <property type="entry name" value="PROKAR_LIPOPROTEIN"/>
    <property type="match status" value="1"/>
</dbReference>
<protein>
    <recommendedName>
        <fullName evidence="4">Lipoprotein</fullName>
    </recommendedName>
</protein>
<dbReference type="RefSeq" id="WP_052957025.1">
    <property type="nucleotide sequence ID" value="NZ_CP080997.1"/>
</dbReference>
<feature type="chain" id="PRO_5040817186" description="Lipoprotein" evidence="1">
    <location>
        <begin position="31"/>
        <end position="146"/>
    </location>
</feature>
<name>A0A9X7WKI6_9MYCO</name>
<evidence type="ECO:0000313" key="3">
    <source>
        <dbReference type="Proteomes" id="UP000825008"/>
    </source>
</evidence>
<accession>A0A9X7WKI6</accession>